<dbReference type="InterPro" id="IPR021219">
    <property type="entry name" value="DUF2703"/>
</dbReference>
<name>A0A0W8EQY4_9ZZZZ</name>
<dbReference type="Pfam" id="PF10865">
    <property type="entry name" value="DUF2703"/>
    <property type="match status" value="1"/>
</dbReference>
<gene>
    <name evidence="1" type="ORF">ASZ90_016492</name>
</gene>
<dbReference type="AlphaFoldDB" id="A0A0W8EQY4"/>
<sequence length="128" mass="14060">MAGILDVEWRHIGESVDATCERCASTGRTLAEVLDEIRPMLSARRIRLRVHETVLPHDRIEQSNALLFNGVPIEDLIDEVRIENTSCPSCACMTGTDAACRALVCGDQAYEEIPADLIRRAALRAAGL</sequence>
<reference evidence="1" key="1">
    <citation type="journal article" date="2015" name="Proc. Natl. Acad. Sci. U.S.A.">
        <title>Networks of energetic and metabolic interactions define dynamics in microbial communities.</title>
        <authorList>
            <person name="Embree M."/>
            <person name="Liu J.K."/>
            <person name="Al-Bassam M.M."/>
            <person name="Zengler K."/>
        </authorList>
    </citation>
    <scope>NUCLEOTIDE SEQUENCE</scope>
</reference>
<accession>A0A0W8EQY4</accession>
<proteinExistence type="predicted"/>
<comment type="caution">
    <text evidence="1">The sequence shown here is derived from an EMBL/GenBank/DDBJ whole genome shotgun (WGS) entry which is preliminary data.</text>
</comment>
<evidence type="ECO:0000313" key="1">
    <source>
        <dbReference type="EMBL" id="KUG11104.1"/>
    </source>
</evidence>
<dbReference type="EMBL" id="LNQE01001734">
    <property type="protein sequence ID" value="KUG11104.1"/>
    <property type="molecule type" value="Genomic_DNA"/>
</dbReference>
<evidence type="ECO:0008006" key="2">
    <source>
        <dbReference type="Google" id="ProtNLM"/>
    </source>
</evidence>
<organism evidence="1">
    <name type="scientific">hydrocarbon metagenome</name>
    <dbReference type="NCBI Taxonomy" id="938273"/>
    <lineage>
        <taxon>unclassified sequences</taxon>
        <taxon>metagenomes</taxon>
        <taxon>ecological metagenomes</taxon>
    </lineage>
</organism>
<protein>
    <recommendedName>
        <fullName evidence="2">DUF2703 domain-containing protein</fullName>
    </recommendedName>
</protein>